<organism evidence="2">
    <name type="scientific">marine sediment metagenome</name>
    <dbReference type="NCBI Taxonomy" id="412755"/>
    <lineage>
        <taxon>unclassified sequences</taxon>
        <taxon>metagenomes</taxon>
        <taxon>ecological metagenomes</taxon>
    </lineage>
</organism>
<evidence type="ECO:0000313" key="2">
    <source>
        <dbReference type="EMBL" id="KKN92996.1"/>
    </source>
</evidence>
<dbReference type="InterPro" id="IPR008538">
    <property type="entry name" value="Uma2"/>
</dbReference>
<protein>
    <recommendedName>
        <fullName evidence="1">Putative restriction endonuclease domain-containing protein</fullName>
    </recommendedName>
</protein>
<dbReference type="AlphaFoldDB" id="A0A0F9X2H2"/>
<dbReference type="Pfam" id="PF05685">
    <property type="entry name" value="Uma2"/>
    <property type="match status" value="1"/>
</dbReference>
<dbReference type="CDD" id="cd06260">
    <property type="entry name" value="DUF820-like"/>
    <property type="match status" value="1"/>
</dbReference>
<reference evidence="2" key="1">
    <citation type="journal article" date="2015" name="Nature">
        <title>Complex archaea that bridge the gap between prokaryotes and eukaryotes.</title>
        <authorList>
            <person name="Spang A."/>
            <person name="Saw J.H."/>
            <person name="Jorgensen S.L."/>
            <person name="Zaremba-Niedzwiedzka K."/>
            <person name="Martijn J."/>
            <person name="Lind A.E."/>
            <person name="van Eijk R."/>
            <person name="Schleper C."/>
            <person name="Guy L."/>
            <person name="Ettema T.J."/>
        </authorList>
    </citation>
    <scope>NUCLEOTIDE SEQUENCE</scope>
</reference>
<dbReference type="EMBL" id="LAZR01000090">
    <property type="protein sequence ID" value="KKN92996.1"/>
    <property type="molecule type" value="Genomic_DNA"/>
</dbReference>
<dbReference type="Gene3D" id="3.90.1570.10">
    <property type="entry name" value="tt1808, chain A"/>
    <property type="match status" value="1"/>
</dbReference>
<feature type="domain" description="Putative restriction endonuclease" evidence="1">
    <location>
        <begin position="11"/>
        <end position="177"/>
    </location>
</feature>
<dbReference type="PANTHER" id="PTHR36558">
    <property type="entry name" value="GLR1098 PROTEIN"/>
    <property type="match status" value="1"/>
</dbReference>
<dbReference type="SUPFAM" id="SSF52980">
    <property type="entry name" value="Restriction endonuclease-like"/>
    <property type="match status" value="1"/>
</dbReference>
<gene>
    <name evidence="2" type="ORF">LCGC14_0202950</name>
</gene>
<dbReference type="PANTHER" id="PTHR36558:SF1">
    <property type="entry name" value="RESTRICTION ENDONUCLEASE DOMAIN-CONTAINING PROTEIN-RELATED"/>
    <property type="match status" value="1"/>
</dbReference>
<dbReference type="InterPro" id="IPR012296">
    <property type="entry name" value="Nuclease_put_TT1808"/>
</dbReference>
<comment type="caution">
    <text evidence="2">The sequence shown here is derived from an EMBL/GenBank/DDBJ whole genome shotgun (WGS) entry which is preliminary data.</text>
</comment>
<sequence>MSQAAARHWSVEEFLAWQLDRPGRFELVGGFPVELMAGASARHDNIVLNILAELRQRLRGNPCKPFTADFCIETLPGQVRRPDAGVDCNQTDPDALIANEPVLVIEVFSPTTRDFDTAGKLAEYKAVASLRTILYVEPNRPEVFVFERNDGGEWIESRLSGMETAALVPVLGIELPLAEIFDGVEFPTGPYLA</sequence>
<name>A0A0F9X2H2_9ZZZZ</name>
<dbReference type="InterPro" id="IPR011335">
    <property type="entry name" value="Restrct_endonuc-II-like"/>
</dbReference>
<evidence type="ECO:0000259" key="1">
    <source>
        <dbReference type="Pfam" id="PF05685"/>
    </source>
</evidence>
<accession>A0A0F9X2H2</accession>
<proteinExistence type="predicted"/>